<feature type="transmembrane region" description="Helical" evidence="1">
    <location>
        <begin position="44"/>
        <end position="66"/>
    </location>
</feature>
<dbReference type="STRING" id="1742972.COMA1_40342"/>
<dbReference type="EMBL" id="CZQA01000010">
    <property type="protein sequence ID" value="CUS37964.1"/>
    <property type="molecule type" value="Genomic_DNA"/>
</dbReference>
<dbReference type="RefSeq" id="WP_141654375.1">
    <property type="nucleotide sequence ID" value="NZ_CZQA01000010.1"/>
</dbReference>
<evidence type="ECO:0008006" key="4">
    <source>
        <dbReference type="Google" id="ProtNLM"/>
    </source>
</evidence>
<evidence type="ECO:0000313" key="2">
    <source>
        <dbReference type="EMBL" id="CUS37964.1"/>
    </source>
</evidence>
<keyword evidence="3" id="KW-1185">Reference proteome</keyword>
<evidence type="ECO:0000313" key="3">
    <source>
        <dbReference type="Proteomes" id="UP000199032"/>
    </source>
</evidence>
<dbReference type="AlphaFoldDB" id="A0A0S4LKA3"/>
<keyword evidence="1" id="KW-0812">Transmembrane</keyword>
<reference evidence="2 3" key="1">
    <citation type="submission" date="2015-10" db="EMBL/GenBank/DDBJ databases">
        <authorList>
            <person name="Gilbert D.G."/>
        </authorList>
    </citation>
    <scope>NUCLEOTIDE SEQUENCE [LARGE SCALE GENOMIC DNA]</scope>
    <source>
        <strain evidence="2">COMA1</strain>
    </source>
</reference>
<proteinExistence type="predicted"/>
<gene>
    <name evidence="2" type="ORF">COMA1_40342</name>
</gene>
<accession>A0A0S4LKA3</accession>
<keyword evidence="1" id="KW-1133">Transmembrane helix</keyword>
<feature type="transmembrane region" description="Helical" evidence="1">
    <location>
        <begin position="72"/>
        <end position="90"/>
    </location>
</feature>
<keyword evidence="1" id="KW-0472">Membrane</keyword>
<organism evidence="2 3">
    <name type="scientific">Candidatus Nitrospira nitrosa</name>
    <dbReference type="NCBI Taxonomy" id="1742972"/>
    <lineage>
        <taxon>Bacteria</taxon>
        <taxon>Pseudomonadati</taxon>
        <taxon>Nitrospirota</taxon>
        <taxon>Nitrospiria</taxon>
        <taxon>Nitrospirales</taxon>
        <taxon>Nitrospiraceae</taxon>
        <taxon>Nitrospira</taxon>
    </lineage>
</organism>
<dbReference type="OrthoDB" id="9809504at2"/>
<name>A0A0S4LKA3_9BACT</name>
<feature type="transmembrane region" description="Helical" evidence="1">
    <location>
        <begin position="6"/>
        <end position="32"/>
    </location>
</feature>
<sequence>MMHPLIEFVLGVVSGGLAVSTAWGLFWLGVSLKGRARGTCGWPVVLKSTVAGVVPLSLVVAVLWWMGGRANLAFGIGVLGMPILLLGLWLRRMPDGRRAGTHMVAGVRQLMGEILGTHQGCGGCDHEHKHETCG</sequence>
<evidence type="ECO:0000256" key="1">
    <source>
        <dbReference type="SAM" id="Phobius"/>
    </source>
</evidence>
<protein>
    <recommendedName>
        <fullName evidence="4">Transmembrane protein</fullName>
    </recommendedName>
</protein>
<dbReference type="Proteomes" id="UP000199032">
    <property type="component" value="Unassembled WGS sequence"/>
</dbReference>